<accession>A0A1L3I234</accession>
<dbReference type="SUPFAM" id="SSF51735">
    <property type="entry name" value="NAD(P)-binding Rossmann-fold domains"/>
    <property type="match status" value="1"/>
</dbReference>
<comment type="similarity">
    <text evidence="2 7">Belongs to the glucose-6-phosphate dehydrogenase family.</text>
</comment>
<feature type="domain" description="Glucose-6-phosphate dehydrogenase C-terminal" evidence="10">
    <location>
        <begin position="189"/>
        <end position="482"/>
    </location>
</feature>
<proteinExistence type="inferred from homology"/>
<name>A0A1L3I234_9RHOB</name>
<dbReference type="Gene3D" id="3.40.50.720">
    <property type="entry name" value="NAD(P)-binding Rossmann-like Domain"/>
    <property type="match status" value="1"/>
</dbReference>
<dbReference type="NCBIfam" id="TIGR00871">
    <property type="entry name" value="zwf"/>
    <property type="match status" value="1"/>
</dbReference>
<dbReference type="GO" id="GO:0004345">
    <property type="term" value="F:glucose-6-phosphate dehydrogenase activity"/>
    <property type="evidence" value="ECO:0007669"/>
    <property type="project" value="UniProtKB-UniRule"/>
</dbReference>
<reference evidence="12" key="1">
    <citation type="submission" date="2016-07" db="EMBL/GenBank/DDBJ databases">
        <title>Phaeobacter portensis sp. nov., a tropodithietic acid producing bacterium isolated from a German harbor.</title>
        <authorList>
            <person name="Freese H.M."/>
            <person name="Bunk B."/>
            <person name="Breider S."/>
            <person name="Brinkhoff T."/>
        </authorList>
    </citation>
    <scope>NUCLEOTIDE SEQUENCE [LARGE SCALE GENOMIC DNA]</scope>
    <source>
        <strain evidence="12">P97</strain>
    </source>
</reference>
<keyword evidence="5 7" id="KW-0560">Oxidoreductase</keyword>
<feature type="binding site" evidence="7">
    <location>
        <position position="148"/>
    </location>
    <ligand>
        <name>NADP(+)</name>
        <dbReference type="ChEBI" id="CHEBI:58349"/>
    </ligand>
</feature>
<evidence type="ECO:0000256" key="8">
    <source>
        <dbReference type="SAM" id="MobiDB-lite"/>
    </source>
</evidence>
<dbReference type="PIRSF" id="PIRSF000110">
    <property type="entry name" value="G6PD"/>
    <property type="match status" value="1"/>
</dbReference>
<feature type="binding site" evidence="7">
    <location>
        <position position="51"/>
    </location>
    <ligand>
        <name>NADP(+)</name>
        <dbReference type="ChEBI" id="CHEBI:58349"/>
    </ligand>
</feature>
<dbReference type="GO" id="GO:0006006">
    <property type="term" value="P:glucose metabolic process"/>
    <property type="evidence" value="ECO:0007669"/>
    <property type="project" value="UniProtKB-KW"/>
</dbReference>
<feature type="region of interest" description="Disordered" evidence="8">
    <location>
        <begin position="450"/>
        <end position="469"/>
    </location>
</feature>
<dbReference type="HAMAP" id="MF_00966">
    <property type="entry name" value="G6PD"/>
    <property type="match status" value="1"/>
</dbReference>
<feature type="binding site" evidence="7">
    <location>
        <begin position="17"/>
        <end position="24"/>
    </location>
    <ligand>
        <name>NADP(+)</name>
        <dbReference type="ChEBI" id="CHEBI:58349"/>
    </ligand>
</feature>
<feature type="active site" description="Proton acceptor" evidence="7">
    <location>
        <position position="240"/>
    </location>
</feature>
<feature type="binding site" evidence="7">
    <location>
        <position position="216"/>
    </location>
    <ligand>
        <name>substrate</name>
    </ligand>
</feature>
<comment type="caution">
    <text evidence="7">Lacks conserved residue(s) required for the propagation of feature annotation.</text>
</comment>
<dbReference type="InterPro" id="IPR019796">
    <property type="entry name" value="G6P_DH_AS"/>
</dbReference>
<dbReference type="SUPFAM" id="SSF55347">
    <property type="entry name" value="Glyceraldehyde-3-phosphate dehydrogenase-like, C-terminal domain"/>
    <property type="match status" value="1"/>
</dbReference>
<dbReference type="OrthoDB" id="9802739at2"/>
<comment type="pathway">
    <text evidence="1 7">Carbohydrate degradation; pentose phosphate pathway; D-ribulose 5-phosphate from D-glucose 6-phosphate (oxidative stage): step 1/3.</text>
</comment>
<dbReference type="EMBL" id="CP016364">
    <property type="protein sequence ID" value="APG46150.1"/>
    <property type="molecule type" value="Genomic_DNA"/>
</dbReference>
<evidence type="ECO:0000259" key="9">
    <source>
        <dbReference type="Pfam" id="PF00479"/>
    </source>
</evidence>
<dbReference type="EC" id="1.1.1.49" evidence="7"/>
<feature type="region of interest" description="Disordered" evidence="8">
    <location>
        <begin position="281"/>
        <end position="300"/>
    </location>
</feature>
<keyword evidence="6 7" id="KW-0119">Carbohydrate metabolism</keyword>
<evidence type="ECO:0000256" key="2">
    <source>
        <dbReference type="ARBA" id="ARBA00009975"/>
    </source>
</evidence>
<feature type="compositionally biased region" description="Basic and acidic residues" evidence="8">
    <location>
        <begin position="288"/>
        <end position="297"/>
    </location>
</feature>
<feature type="binding site" evidence="7">
    <location>
        <position position="235"/>
    </location>
    <ligand>
        <name>substrate</name>
    </ligand>
</feature>
<keyword evidence="4 7" id="KW-0521">NADP</keyword>
<comment type="catalytic activity">
    <reaction evidence="7">
        <text>D-glucose 6-phosphate + NADP(+) = 6-phospho-D-glucono-1,5-lactone + NADPH + H(+)</text>
        <dbReference type="Rhea" id="RHEA:15841"/>
        <dbReference type="ChEBI" id="CHEBI:15378"/>
        <dbReference type="ChEBI" id="CHEBI:57783"/>
        <dbReference type="ChEBI" id="CHEBI:57955"/>
        <dbReference type="ChEBI" id="CHEBI:58349"/>
        <dbReference type="ChEBI" id="CHEBI:61548"/>
        <dbReference type="EC" id="1.1.1.49"/>
    </reaction>
</comment>
<dbReference type="InterPro" id="IPR001282">
    <property type="entry name" value="G6P_DH"/>
</dbReference>
<evidence type="ECO:0000256" key="7">
    <source>
        <dbReference type="HAMAP-Rule" id="MF_00966"/>
    </source>
</evidence>
<dbReference type="PRINTS" id="PR00079">
    <property type="entry name" value="G6PDHDRGNASE"/>
</dbReference>
<dbReference type="RefSeq" id="WP_072503902.1">
    <property type="nucleotide sequence ID" value="NZ_CP016364.1"/>
</dbReference>
<dbReference type="PANTHER" id="PTHR23429">
    <property type="entry name" value="GLUCOSE-6-PHOSPHATE 1-DEHYDROGENASE G6PD"/>
    <property type="match status" value="1"/>
</dbReference>
<dbReference type="Pfam" id="PF00479">
    <property type="entry name" value="G6PD_N"/>
    <property type="match status" value="1"/>
</dbReference>
<keyword evidence="3 7" id="KW-0313">Glucose metabolism</keyword>
<feature type="binding site" evidence="7">
    <location>
        <position position="178"/>
    </location>
    <ligand>
        <name>substrate</name>
    </ligand>
</feature>
<dbReference type="KEGG" id="php:PhaeoP97_00712"/>
<dbReference type="AlphaFoldDB" id="A0A1L3I234"/>
<comment type="function">
    <text evidence="7">Catalyzes the oxidation of glucose 6-phosphate to 6-phosphogluconolactone.</text>
</comment>
<dbReference type="Gene3D" id="3.30.360.10">
    <property type="entry name" value="Dihydrodipicolinate Reductase, domain 2"/>
    <property type="match status" value="1"/>
</dbReference>
<dbReference type="GO" id="GO:0009051">
    <property type="term" value="P:pentose-phosphate shunt, oxidative branch"/>
    <property type="evidence" value="ECO:0007669"/>
    <property type="project" value="TreeGrafter"/>
</dbReference>
<dbReference type="PROSITE" id="PS00069">
    <property type="entry name" value="G6P_DEHYDROGENASE"/>
    <property type="match status" value="1"/>
</dbReference>
<evidence type="ECO:0000256" key="1">
    <source>
        <dbReference type="ARBA" id="ARBA00004937"/>
    </source>
</evidence>
<evidence type="ECO:0000256" key="3">
    <source>
        <dbReference type="ARBA" id="ARBA00022526"/>
    </source>
</evidence>
<evidence type="ECO:0000313" key="12">
    <source>
        <dbReference type="Proteomes" id="UP000183859"/>
    </source>
</evidence>
<feature type="binding site" evidence="7">
    <location>
        <position position="330"/>
    </location>
    <ligand>
        <name>substrate</name>
    </ligand>
</feature>
<feature type="binding site" evidence="7">
    <location>
        <position position="182"/>
    </location>
    <ligand>
        <name>substrate</name>
    </ligand>
</feature>
<dbReference type="InterPro" id="IPR022674">
    <property type="entry name" value="G6P_DH_NAD-bd"/>
</dbReference>
<evidence type="ECO:0000256" key="6">
    <source>
        <dbReference type="ARBA" id="ARBA00023277"/>
    </source>
</evidence>
<protein>
    <recommendedName>
        <fullName evidence="7">Glucose-6-phosphate 1-dehydrogenase</fullName>
        <shortName evidence="7">G6PD</shortName>
        <ecNumber evidence="7">1.1.1.49</ecNumber>
    </recommendedName>
</protein>
<keyword evidence="12" id="KW-1185">Reference proteome</keyword>
<sequence>MVSRVIPVQSFDLVLFGATGDLARRKILPSLFHRFQIGQFSDDCRIIGTSRSEMDRHGFQEMVADAIRTYGQPGETSDDEIAAFVDLLHYTAVNARGDNGWQALGDLLRDDAIRAFYLSVGPSLFPDIAGRLRSTGIATPDSRIVLEKPFGHDLASAQALNAALRANFEEHQIYRIDHYLGKETVQNLMALRFANSLFEPLWNSSHIDHVQITVAESIDVKGRGEYYDKSGAMRDMVQNHLMQLLCLTAMEPPARFTPNAVRDEKVKVIEALNPVAPDQIARGQYRGPEGDSYREHAGNPASTTESFIAMKVEVANWRWAGTPFYLRTGKCLRARESEIAVFFRDPPHNIFAEDTGTGGIKGNVLVIRLQPDEGITLRTTIKDPGPGGMRLTGANLDMTFADSLPEAGRPQDAYERLIMDVIRGNQTLFMRGDEVEAAWAWADPIIAGWTDHSNDTPQPYDPGSSGPEDALLLMHRDNRRWRGIGS</sequence>
<dbReference type="Proteomes" id="UP000183859">
    <property type="component" value="Chromosome"/>
</dbReference>
<dbReference type="UniPathway" id="UPA00115">
    <property type="reaction ID" value="UER00408"/>
</dbReference>
<gene>
    <name evidence="11" type="primary">zwf2</name>
    <name evidence="7" type="synonym">zwf</name>
    <name evidence="11" type="ORF">PhaeoP97_00712</name>
</gene>
<evidence type="ECO:0000313" key="11">
    <source>
        <dbReference type="EMBL" id="APG46150.1"/>
    </source>
</evidence>
<evidence type="ECO:0000259" key="10">
    <source>
        <dbReference type="Pfam" id="PF02781"/>
    </source>
</evidence>
<dbReference type="Pfam" id="PF02781">
    <property type="entry name" value="G6PD_C"/>
    <property type="match status" value="1"/>
</dbReference>
<organism evidence="11 12">
    <name type="scientific">Phaeobacter porticola</name>
    <dbReference type="NCBI Taxonomy" id="1844006"/>
    <lineage>
        <taxon>Bacteria</taxon>
        <taxon>Pseudomonadati</taxon>
        <taxon>Pseudomonadota</taxon>
        <taxon>Alphaproteobacteria</taxon>
        <taxon>Rhodobacterales</taxon>
        <taxon>Roseobacteraceae</taxon>
        <taxon>Phaeobacter</taxon>
    </lineage>
</organism>
<dbReference type="GO" id="GO:0005829">
    <property type="term" value="C:cytosol"/>
    <property type="evidence" value="ECO:0007669"/>
    <property type="project" value="TreeGrafter"/>
</dbReference>
<evidence type="ECO:0000256" key="4">
    <source>
        <dbReference type="ARBA" id="ARBA00022857"/>
    </source>
</evidence>
<dbReference type="InterPro" id="IPR036291">
    <property type="entry name" value="NAD(P)-bd_dom_sf"/>
</dbReference>
<feature type="domain" description="Glucose-6-phosphate dehydrogenase NAD-binding" evidence="9">
    <location>
        <begin position="14"/>
        <end position="187"/>
    </location>
</feature>
<dbReference type="GO" id="GO:0050661">
    <property type="term" value="F:NADP binding"/>
    <property type="evidence" value="ECO:0007669"/>
    <property type="project" value="UniProtKB-UniRule"/>
</dbReference>
<evidence type="ECO:0000256" key="5">
    <source>
        <dbReference type="ARBA" id="ARBA00023002"/>
    </source>
</evidence>
<dbReference type="STRING" id="1844006.PhaeoP97_00712"/>
<dbReference type="PANTHER" id="PTHR23429:SF0">
    <property type="entry name" value="GLUCOSE-6-PHOSPHATE 1-DEHYDROGENASE"/>
    <property type="match status" value="1"/>
</dbReference>
<dbReference type="InterPro" id="IPR022675">
    <property type="entry name" value="G6P_DH_C"/>
</dbReference>